<feature type="compositionally biased region" description="Basic and acidic residues" evidence="1">
    <location>
        <begin position="249"/>
        <end position="258"/>
    </location>
</feature>
<comment type="caution">
    <text evidence="2">The sequence shown here is derived from an EMBL/GenBank/DDBJ whole genome shotgun (WGS) entry which is preliminary data.</text>
</comment>
<dbReference type="Proteomes" id="UP001189429">
    <property type="component" value="Unassembled WGS sequence"/>
</dbReference>
<evidence type="ECO:0000313" key="3">
    <source>
        <dbReference type="Proteomes" id="UP001189429"/>
    </source>
</evidence>
<name>A0ABN9X4E6_9DINO</name>
<dbReference type="EMBL" id="CAUYUJ010019863">
    <property type="protein sequence ID" value="CAK0894223.1"/>
    <property type="molecule type" value="Genomic_DNA"/>
</dbReference>
<keyword evidence="3" id="KW-1185">Reference proteome</keyword>
<evidence type="ECO:0008006" key="4">
    <source>
        <dbReference type="Google" id="ProtNLM"/>
    </source>
</evidence>
<feature type="compositionally biased region" description="Basic and acidic residues" evidence="1">
    <location>
        <begin position="210"/>
        <end position="227"/>
    </location>
</feature>
<protein>
    <recommendedName>
        <fullName evidence="4">PDZ domain-containing protein</fullName>
    </recommendedName>
</protein>
<reference evidence="2" key="1">
    <citation type="submission" date="2023-10" db="EMBL/GenBank/DDBJ databases">
        <authorList>
            <person name="Chen Y."/>
            <person name="Shah S."/>
            <person name="Dougan E. K."/>
            <person name="Thang M."/>
            <person name="Chan C."/>
        </authorList>
    </citation>
    <scope>NUCLEOTIDE SEQUENCE [LARGE SCALE GENOMIC DNA]</scope>
</reference>
<accession>A0ABN9X4E6</accession>
<feature type="compositionally biased region" description="Low complexity" evidence="1">
    <location>
        <begin position="232"/>
        <end position="246"/>
    </location>
</feature>
<organism evidence="2 3">
    <name type="scientific">Prorocentrum cordatum</name>
    <dbReference type="NCBI Taxonomy" id="2364126"/>
    <lineage>
        <taxon>Eukaryota</taxon>
        <taxon>Sar</taxon>
        <taxon>Alveolata</taxon>
        <taxon>Dinophyceae</taxon>
        <taxon>Prorocentrales</taxon>
        <taxon>Prorocentraceae</taxon>
        <taxon>Prorocentrum</taxon>
    </lineage>
</organism>
<proteinExistence type="predicted"/>
<sequence>MPAQESDPEDCHSVEEDCAETVNFNNIFKLNRSVNTEKQAPWFGNYSKTATVTWGKQTFVPDPFFHGGRPVYAGPNGYYLFYGLETKNWMVGKNIKSARAHNGPELVGSWMPESYAFDYHMHTKCPENTKGWKIPKAGFDYLKSKDSTIAVTDPNAAEVQSFESLAEYKKHKRFKILELKHQRAKKRRMAKMEAATEDETATADTTAVEQPKELEEAKAPTETKSDAETPQAATADESATAASTTAVEQPKELEEAKAPTETNADADAAQEAVSEFKMVLDKTTGRKLGMKVSKKDGVTLQITGVTGDLVEQWNTDHPELAVYRGDSIVSVNGIVGDSQKLSEECKQNKVLELVVKRGQADSADEADETATADATTAGEVQQEAPQASSLVATRQKLEASLRALPSIPEVAAARQALEDELDYVNSKK</sequence>
<evidence type="ECO:0000256" key="1">
    <source>
        <dbReference type="SAM" id="MobiDB-lite"/>
    </source>
</evidence>
<gene>
    <name evidence="2" type="ORF">PCOR1329_LOCUS73316</name>
</gene>
<evidence type="ECO:0000313" key="2">
    <source>
        <dbReference type="EMBL" id="CAK0894223.1"/>
    </source>
</evidence>
<feature type="region of interest" description="Disordered" evidence="1">
    <location>
        <begin position="187"/>
        <end position="268"/>
    </location>
</feature>